<organism evidence="2 3">
    <name type="scientific">Cytospora mali</name>
    <name type="common">Apple Valsa canker fungus</name>
    <name type="synonym">Valsa mali</name>
    <dbReference type="NCBI Taxonomy" id="578113"/>
    <lineage>
        <taxon>Eukaryota</taxon>
        <taxon>Fungi</taxon>
        <taxon>Dikarya</taxon>
        <taxon>Ascomycota</taxon>
        <taxon>Pezizomycotina</taxon>
        <taxon>Sordariomycetes</taxon>
        <taxon>Sordariomycetidae</taxon>
        <taxon>Diaporthales</taxon>
        <taxon>Cytosporaceae</taxon>
        <taxon>Cytospora</taxon>
    </lineage>
</organism>
<dbReference type="GO" id="GO:0004526">
    <property type="term" value="F:ribonuclease P activity"/>
    <property type="evidence" value="ECO:0007669"/>
    <property type="project" value="TreeGrafter"/>
</dbReference>
<keyword evidence="3" id="KW-1185">Reference proteome</keyword>
<dbReference type="PANTHER" id="PTHR28173:SF1">
    <property type="entry name" value="RIBONUCLEASES P_MRP PROTEIN SUBUNIT POP8"/>
    <property type="match status" value="1"/>
</dbReference>
<feature type="domain" description="Ribonucleases P/MRP subunit Pop8-like" evidence="1">
    <location>
        <begin position="42"/>
        <end position="114"/>
    </location>
</feature>
<proteinExistence type="predicted"/>
<gene>
    <name evidence="2" type="ORF">VM1G_06617</name>
</gene>
<dbReference type="GO" id="GO:0000171">
    <property type="term" value="F:ribonuclease MRP activity"/>
    <property type="evidence" value="ECO:0007669"/>
    <property type="project" value="TreeGrafter"/>
</dbReference>
<dbReference type="GO" id="GO:0008033">
    <property type="term" value="P:tRNA processing"/>
    <property type="evidence" value="ECO:0007669"/>
    <property type="project" value="InterPro"/>
</dbReference>
<dbReference type="GO" id="GO:0000294">
    <property type="term" value="P:nuclear-transcribed mRNA catabolic process, RNase MRP-dependent"/>
    <property type="evidence" value="ECO:0007669"/>
    <property type="project" value="TreeGrafter"/>
</dbReference>
<evidence type="ECO:0000313" key="2">
    <source>
        <dbReference type="EMBL" id="KUI71568.1"/>
    </source>
</evidence>
<dbReference type="AlphaFoldDB" id="A0A194W665"/>
<evidence type="ECO:0000313" key="3">
    <source>
        <dbReference type="Proteomes" id="UP000078559"/>
    </source>
</evidence>
<sequence length="149" mass="16135">MDDSKMDIDVPVDTLSTGITKDKIKTKGKSHDIYTTTIKTPPYAYAHLELITTTTTILLDDLQVRSYLTSALKQFLGSTGSGMPIDILKVDGKDCWVRLPRQDLGAFAAAMTAWPGSGGAITGFLVRAAGDWLGALVGRIDQRKTWGES</sequence>
<dbReference type="InterPro" id="IPR020347">
    <property type="entry name" value="Pop8"/>
</dbReference>
<dbReference type="InterPro" id="IPR049128">
    <property type="entry name" value="Pop8-like_dom"/>
</dbReference>
<name>A0A194W665_CYTMA</name>
<evidence type="ECO:0000259" key="1">
    <source>
        <dbReference type="Pfam" id="PF20976"/>
    </source>
</evidence>
<dbReference type="EMBL" id="CM003104">
    <property type="protein sequence ID" value="KUI71568.1"/>
    <property type="molecule type" value="Genomic_DNA"/>
</dbReference>
<dbReference type="PANTHER" id="PTHR28173">
    <property type="entry name" value="RIBONUCLEASES P/MRP PROTEIN SUBUNIT POP8"/>
    <property type="match status" value="1"/>
</dbReference>
<dbReference type="SMR" id="A0A194W665"/>
<dbReference type="Pfam" id="PF20976">
    <property type="entry name" value="Pop8"/>
    <property type="match status" value="1"/>
</dbReference>
<dbReference type="GO" id="GO:0034965">
    <property type="term" value="P:intronic box C/D snoRNA processing"/>
    <property type="evidence" value="ECO:0007669"/>
    <property type="project" value="TreeGrafter"/>
</dbReference>
<dbReference type="GO" id="GO:0000172">
    <property type="term" value="C:ribonuclease MRP complex"/>
    <property type="evidence" value="ECO:0007669"/>
    <property type="project" value="InterPro"/>
</dbReference>
<dbReference type="GO" id="GO:0005655">
    <property type="term" value="C:nucleolar ribonuclease P complex"/>
    <property type="evidence" value="ECO:0007669"/>
    <property type="project" value="InterPro"/>
</dbReference>
<dbReference type="Proteomes" id="UP000078559">
    <property type="component" value="Chromosome 7"/>
</dbReference>
<reference evidence="2" key="1">
    <citation type="submission" date="2014-12" db="EMBL/GenBank/DDBJ databases">
        <title>Genome Sequence of Valsa Canker Pathogens Uncovers a Specific Adaption of Colonization on Woody Bark.</title>
        <authorList>
            <person name="Yin Z."/>
            <person name="Liu H."/>
            <person name="Gao X."/>
            <person name="Li Z."/>
            <person name="Song N."/>
            <person name="Ke X."/>
            <person name="Dai Q."/>
            <person name="Wu Y."/>
            <person name="Sun Y."/>
            <person name="Xu J.-R."/>
            <person name="Kang Z.K."/>
            <person name="Wang L."/>
            <person name="Huang L."/>
        </authorList>
    </citation>
    <scope>NUCLEOTIDE SEQUENCE [LARGE SCALE GENOMIC DNA]</scope>
    <source>
        <strain evidence="2">03-8</strain>
    </source>
</reference>
<accession>A0A194W665</accession>
<protein>
    <submittedName>
        <fullName evidence="2">Ribonucleases P protein subunit pop8</fullName>
    </submittedName>
</protein>
<dbReference type="OrthoDB" id="5530243at2759"/>